<proteinExistence type="predicted"/>
<dbReference type="EMBL" id="MU001633">
    <property type="protein sequence ID" value="KAF2485071.1"/>
    <property type="molecule type" value="Genomic_DNA"/>
</dbReference>
<protein>
    <recommendedName>
        <fullName evidence="3">BTB domain-containing protein</fullName>
    </recommendedName>
</protein>
<evidence type="ECO:0008006" key="3">
    <source>
        <dbReference type="Google" id="ProtNLM"/>
    </source>
</evidence>
<organism evidence="1 2">
    <name type="scientific">Neohortaea acidophila</name>
    <dbReference type="NCBI Taxonomy" id="245834"/>
    <lineage>
        <taxon>Eukaryota</taxon>
        <taxon>Fungi</taxon>
        <taxon>Dikarya</taxon>
        <taxon>Ascomycota</taxon>
        <taxon>Pezizomycotina</taxon>
        <taxon>Dothideomycetes</taxon>
        <taxon>Dothideomycetidae</taxon>
        <taxon>Mycosphaerellales</taxon>
        <taxon>Teratosphaeriaceae</taxon>
        <taxon>Neohortaea</taxon>
    </lineage>
</organism>
<keyword evidence="2" id="KW-1185">Reference proteome</keyword>
<gene>
    <name evidence="1" type="ORF">BDY17DRAFT_321946</name>
</gene>
<dbReference type="AlphaFoldDB" id="A0A6A6PZ88"/>
<dbReference type="PANTHER" id="PTHR38119">
    <property type="entry name" value="BTB DOMAIN-CONTAINING PROTEIN-RELATED"/>
    <property type="match status" value="1"/>
</dbReference>
<name>A0A6A6PZ88_9PEZI</name>
<reference evidence="1" key="1">
    <citation type="journal article" date="2020" name="Stud. Mycol.">
        <title>101 Dothideomycetes genomes: a test case for predicting lifestyles and emergence of pathogens.</title>
        <authorList>
            <person name="Haridas S."/>
            <person name="Albert R."/>
            <person name="Binder M."/>
            <person name="Bloem J."/>
            <person name="Labutti K."/>
            <person name="Salamov A."/>
            <person name="Andreopoulos B."/>
            <person name="Baker S."/>
            <person name="Barry K."/>
            <person name="Bills G."/>
            <person name="Bluhm B."/>
            <person name="Cannon C."/>
            <person name="Castanera R."/>
            <person name="Culley D."/>
            <person name="Daum C."/>
            <person name="Ezra D."/>
            <person name="Gonzalez J."/>
            <person name="Henrissat B."/>
            <person name="Kuo A."/>
            <person name="Liang C."/>
            <person name="Lipzen A."/>
            <person name="Lutzoni F."/>
            <person name="Magnuson J."/>
            <person name="Mondo S."/>
            <person name="Nolan M."/>
            <person name="Ohm R."/>
            <person name="Pangilinan J."/>
            <person name="Park H.-J."/>
            <person name="Ramirez L."/>
            <person name="Alfaro M."/>
            <person name="Sun H."/>
            <person name="Tritt A."/>
            <person name="Yoshinaga Y."/>
            <person name="Zwiers L.-H."/>
            <person name="Turgeon B."/>
            <person name="Goodwin S."/>
            <person name="Spatafora J."/>
            <person name="Crous P."/>
            <person name="Grigoriev I."/>
        </authorList>
    </citation>
    <scope>NUCLEOTIDE SEQUENCE</scope>
    <source>
        <strain evidence="1">CBS 113389</strain>
    </source>
</reference>
<dbReference type="OrthoDB" id="2129688at2759"/>
<evidence type="ECO:0000313" key="2">
    <source>
        <dbReference type="Proteomes" id="UP000799767"/>
    </source>
</evidence>
<dbReference type="PANTHER" id="PTHR38119:SF2">
    <property type="entry name" value="TRANSCRIPTION FACTOR DOMAIN-CONTAINING PROTEIN"/>
    <property type="match status" value="1"/>
</dbReference>
<evidence type="ECO:0000313" key="1">
    <source>
        <dbReference type="EMBL" id="KAF2485071.1"/>
    </source>
</evidence>
<dbReference type="GeneID" id="54477730"/>
<accession>A0A6A6PZ88</accession>
<dbReference type="RefSeq" id="XP_033591640.1">
    <property type="nucleotide sequence ID" value="XM_033736728.1"/>
</dbReference>
<sequence length="413" mass="46751">MEEGDKFPWFNDGDVLIVLTAARQFKLHRNVLRNASPTLNRLLHDTFVTRTGKTLPKRLRQPGKIIRHRLSGEPNDGDDFLPNVTLQPVHLDEYGQPLVPDILPPLPLTFENGRAVNPVYPAYEMVLGAMYNRDLDFGDFDVTSLDDILEKAQHVLLVAEYLQVVHLITKSIEASLLATGQAVYRAIADMPAAWLLLAYRMQCKSIFKEALIHVTGQYNTPEVRATINNFPNSVRKIVEDKVNTVRGGLEVAQQSIMAHYPSNITRDAFGDKAKLTKDSYASDVVTWMAVAAYRQWMGMNLVRDKTHQANDMGFAFFSQLHKGGEAYLGREALEQFAKLFPMSPKLTSVLRERLLGIKDTVKESFAAPFMENKSQLDTSTYSHGFFTCTYVDSADFPWLMEEQEEDESSEDEH</sequence>
<dbReference type="Proteomes" id="UP000799767">
    <property type="component" value="Unassembled WGS sequence"/>
</dbReference>